<organism evidence="4 5">
    <name type="scientific">Symmachiella macrocystis</name>
    <dbReference type="NCBI Taxonomy" id="2527985"/>
    <lineage>
        <taxon>Bacteria</taxon>
        <taxon>Pseudomonadati</taxon>
        <taxon>Planctomycetota</taxon>
        <taxon>Planctomycetia</taxon>
        <taxon>Planctomycetales</taxon>
        <taxon>Planctomycetaceae</taxon>
        <taxon>Symmachiella</taxon>
    </lineage>
</organism>
<dbReference type="GO" id="GO:0035447">
    <property type="term" value="F:mycothiol synthase activity"/>
    <property type="evidence" value="ECO:0007669"/>
    <property type="project" value="UniProtKB-EC"/>
</dbReference>
<keyword evidence="2 4" id="KW-0012">Acyltransferase</keyword>
<keyword evidence="1 4" id="KW-0808">Transferase</keyword>
<dbReference type="InterPro" id="IPR050832">
    <property type="entry name" value="Bact_Acetyltransf"/>
</dbReference>
<evidence type="ECO:0000313" key="5">
    <source>
        <dbReference type="Proteomes" id="UP000320735"/>
    </source>
</evidence>
<dbReference type="Proteomes" id="UP000320735">
    <property type="component" value="Unassembled WGS sequence"/>
</dbReference>
<comment type="caution">
    <text evidence="4">The sequence shown here is derived from an EMBL/GenBank/DDBJ whole genome shotgun (WGS) entry which is preliminary data.</text>
</comment>
<dbReference type="AlphaFoldDB" id="A0A5C6BAS8"/>
<protein>
    <submittedName>
        <fullName evidence="4">Mycothiol acetyltransferase</fullName>
        <ecNumber evidence="4">2.3.1.189</ecNumber>
    </submittedName>
</protein>
<dbReference type="EMBL" id="SJPP01000002">
    <property type="protein sequence ID" value="TWU09355.1"/>
    <property type="molecule type" value="Genomic_DNA"/>
</dbReference>
<accession>A0A5C6BAS8</accession>
<sequence>MPTPHTREFQANEWPLYREIRLRALADSPEAFGSTLAGEQAHPESWWVDRLLAGVASVTDLPLVAEVDGEPAGLSWGRIEPDQPDTAYVYQVWVAPDRRGRGVGRLLLESVLVWAKGQRVGAVELSVTCGDTPARQLYDRSGFVPFGAPELIRPGAELLEQPMRLELDNGNKA</sequence>
<feature type="domain" description="N-acetyltransferase" evidence="3">
    <location>
        <begin position="4"/>
        <end position="168"/>
    </location>
</feature>
<evidence type="ECO:0000259" key="3">
    <source>
        <dbReference type="PROSITE" id="PS51186"/>
    </source>
</evidence>
<evidence type="ECO:0000256" key="2">
    <source>
        <dbReference type="ARBA" id="ARBA00023315"/>
    </source>
</evidence>
<dbReference type="Pfam" id="PF00583">
    <property type="entry name" value="Acetyltransf_1"/>
    <property type="match status" value="1"/>
</dbReference>
<dbReference type="InterPro" id="IPR000182">
    <property type="entry name" value="GNAT_dom"/>
</dbReference>
<gene>
    <name evidence="4" type="primary">mshD_1</name>
    <name evidence="4" type="ORF">CA54_45960</name>
</gene>
<reference evidence="4 5" key="1">
    <citation type="submission" date="2019-02" db="EMBL/GenBank/DDBJ databases">
        <title>Deep-cultivation of Planctomycetes and their phenomic and genomic characterization uncovers novel biology.</title>
        <authorList>
            <person name="Wiegand S."/>
            <person name="Jogler M."/>
            <person name="Boedeker C."/>
            <person name="Pinto D."/>
            <person name="Vollmers J."/>
            <person name="Rivas-Marin E."/>
            <person name="Kohn T."/>
            <person name="Peeters S.H."/>
            <person name="Heuer A."/>
            <person name="Rast P."/>
            <person name="Oberbeckmann S."/>
            <person name="Bunk B."/>
            <person name="Jeske O."/>
            <person name="Meyerdierks A."/>
            <person name="Storesund J.E."/>
            <person name="Kallscheuer N."/>
            <person name="Luecker S."/>
            <person name="Lage O.M."/>
            <person name="Pohl T."/>
            <person name="Merkel B.J."/>
            <person name="Hornburger P."/>
            <person name="Mueller R.-W."/>
            <person name="Bruemmer F."/>
            <person name="Labrenz M."/>
            <person name="Spormann A.M."/>
            <person name="Op Den Camp H."/>
            <person name="Overmann J."/>
            <person name="Amann R."/>
            <person name="Jetten M.S.M."/>
            <person name="Mascher T."/>
            <person name="Medema M.H."/>
            <person name="Devos D.P."/>
            <person name="Kaster A.-K."/>
            <person name="Ovreas L."/>
            <person name="Rohde M."/>
            <person name="Galperin M.Y."/>
            <person name="Jogler C."/>
        </authorList>
    </citation>
    <scope>NUCLEOTIDE SEQUENCE [LARGE SCALE GENOMIC DNA]</scope>
    <source>
        <strain evidence="4 5">CA54</strain>
    </source>
</reference>
<dbReference type="CDD" id="cd04301">
    <property type="entry name" value="NAT_SF"/>
    <property type="match status" value="1"/>
</dbReference>
<dbReference type="Gene3D" id="3.40.630.30">
    <property type="match status" value="1"/>
</dbReference>
<evidence type="ECO:0000256" key="1">
    <source>
        <dbReference type="ARBA" id="ARBA00022679"/>
    </source>
</evidence>
<keyword evidence="5" id="KW-1185">Reference proteome</keyword>
<dbReference type="InterPro" id="IPR016181">
    <property type="entry name" value="Acyl_CoA_acyltransferase"/>
</dbReference>
<name>A0A5C6BAS8_9PLAN</name>
<dbReference type="PANTHER" id="PTHR43877">
    <property type="entry name" value="AMINOALKYLPHOSPHONATE N-ACETYLTRANSFERASE-RELATED-RELATED"/>
    <property type="match status" value="1"/>
</dbReference>
<dbReference type="PROSITE" id="PS51186">
    <property type="entry name" value="GNAT"/>
    <property type="match status" value="1"/>
</dbReference>
<proteinExistence type="predicted"/>
<dbReference type="OrthoDB" id="9792929at2"/>
<dbReference type="EC" id="2.3.1.189" evidence="4"/>
<evidence type="ECO:0000313" key="4">
    <source>
        <dbReference type="EMBL" id="TWU09355.1"/>
    </source>
</evidence>
<dbReference type="SUPFAM" id="SSF55729">
    <property type="entry name" value="Acyl-CoA N-acyltransferases (Nat)"/>
    <property type="match status" value="1"/>
</dbReference>
<dbReference type="RefSeq" id="WP_146373061.1">
    <property type="nucleotide sequence ID" value="NZ_SJPP01000002.1"/>
</dbReference>